<dbReference type="PANTHER" id="PTHR43185:SF1">
    <property type="entry name" value="FE(2+) TRANSPORTER FEOB"/>
    <property type="match status" value="1"/>
</dbReference>
<dbReference type="PROSITE" id="PS51711">
    <property type="entry name" value="G_FEOB"/>
    <property type="match status" value="1"/>
</dbReference>
<dbReference type="Pfam" id="PF02421">
    <property type="entry name" value="FeoB_N"/>
    <property type="match status" value="1"/>
</dbReference>
<dbReference type="Gene3D" id="3.40.50.300">
    <property type="entry name" value="P-loop containing nucleotide triphosphate hydrolases"/>
    <property type="match status" value="1"/>
</dbReference>
<name>A0ABR7T3X4_HELCL</name>
<evidence type="ECO:0000313" key="2">
    <source>
        <dbReference type="EMBL" id="MBC9784807.1"/>
    </source>
</evidence>
<dbReference type="SUPFAM" id="SSF52540">
    <property type="entry name" value="P-loop containing nucleoside triphosphate hydrolases"/>
    <property type="match status" value="1"/>
</dbReference>
<keyword evidence="3" id="KW-1185">Reference proteome</keyword>
<dbReference type="EMBL" id="JACVHF010000008">
    <property type="protein sequence ID" value="MBC9784807.1"/>
    <property type="molecule type" value="Genomic_DNA"/>
</dbReference>
<dbReference type="InterPro" id="IPR006073">
    <property type="entry name" value="GTP-bd"/>
</dbReference>
<feature type="domain" description="FeoB-type G" evidence="1">
    <location>
        <begin position="32"/>
        <end position="194"/>
    </location>
</feature>
<dbReference type="Proteomes" id="UP000617402">
    <property type="component" value="Unassembled WGS sequence"/>
</dbReference>
<comment type="caution">
    <text evidence="2">The sequence shown here is derived from an EMBL/GenBank/DDBJ whole genome shotgun (WGS) entry which is preliminary data.</text>
</comment>
<dbReference type="PRINTS" id="PR00326">
    <property type="entry name" value="GTP1OBG"/>
</dbReference>
<dbReference type="PANTHER" id="PTHR43185">
    <property type="entry name" value="FERROUS IRON TRANSPORT PROTEIN B"/>
    <property type="match status" value="1"/>
</dbReference>
<dbReference type="CDD" id="cd01879">
    <property type="entry name" value="FeoB"/>
    <property type="match status" value="1"/>
</dbReference>
<dbReference type="Gene3D" id="1.10.287.1770">
    <property type="match status" value="1"/>
</dbReference>
<dbReference type="RefSeq" id="WP_188040096.1">
    <property type="nucleotide sequence ID" value="NZ_JACVHF010000008.1"/>
</dbReference>
<proteinExistence type="predicted"/>
<dbReference type="InterPro" id="IPR050860">
    <property type="entry name" value="FeoB_GTPase"/>
</dbReference>
<gene>
    <name evidence="2" type="ORF">H1S01_09815</name>
</gene>
<sequence length="269" mass="29385">MGEVCRSCAACQLSSTDSLRVQYNVNRGSEGDLIIALAGNPNVGKSTIFNALTGLRQHTGNWPGKTVTQAQGTYRHREQKFVLVDLPGTYSLLSNSVDEEVARDFICFGQPDATIIVVDATSLARNLNLVLQVLEITPKVVLSVNLMDEAKSKGIRVDLDALSQKLGVPVIGTTARSGAGLDELKEKVYQVALGYLETNPISVTYDPEVDEVVQKLLPKVKSLVQGIHLNPYWVAMRLMDGDESFLQRLTHYTSLGEVWPKGEAALCPR</sequence>
<organism evidence="2 3">
    <name type="scientific">Heliobacterium chlorum</name>
    <dbReference type="NCBI Taxonomy" id="2698"/>
    <lineage>
        <taxon>Bacteria</taxon>
        <taxon>Bacillati</taxon>
        <taxon>Bacillota</taxon>
        <taxon>Clostridia</taxon>
        <taxon>Eubacteriales</taxon>
        <taxon>Heliobacteriaceae</taxon>
        <taxon>Heliobacterium</taxon>
    </lineage>
</organism>
<reference evidence="2 3" key="1">
    <citation type="submission" date="2020-07" db="EMBL/GenBank/DDBJ databases">
        <title>Draft whole-genome sequence of Heliobacterium chlorum DSM 3682, type strain.</title>
        <authorList>
            <person name="Kyndt J.A."/>
            <person name="Meyer T.E."/>
            <person name="Imhoff J.F."/>
        </authorList>
    </citation>
    <scope>NUCLEOTIDE SEQUENCE [LARGE SCALE GENOMIC DNA]</scope>
    <source>
        <strain evidence="2 3">DSM 3682</strain>
    </source>
</reference>
<evidence type="ECO:0000313" key="3">
    <source>
        <dbReference type="Proteomes" id="UP000617402"/>
    </source>
</evidence>
<accession>A0ABR7T3X4</accession>
<evidence type="ECO:0000259" key="1">
    <source>
        <dbReference type="PROSITE" id="PS51711"/>
    </source>
</evidence>
<dbReference type="InterPro" id="IPR027417">
    <property type="entry name" value="P-loop_NTPase"/>
</dbReference>
<protein>
    <submittedName>
        <fullName evidence="2">50S ribosome-binding GTPase</fullName>
    </submittedName>
</protein>
<dbReference type="InterPro" id="IPR030389">
    <property type="entry name" value="G_FEOB_dom"/>
</dbReference>